<dbReference type="InterPro" id="IPR000679">
    <property type="entry name" value="Znf_GATA"/>
</dbReference>
<evidence type="ECO:0000313" key="9">
    <source>
        <dbReference type="EMBL" id="KAF5183655.1"/>
    </source>
</evidence>
<evidence type="ECO:0000256" key="3">
    <source>
        <dbReference type="ARBA" id="ARBA00022771"/>
    </source>
</evidence>
<name>A0A7J6VHF8_THATH</name>
<proteinExistence type="inferred from homology"/>
<evidence type="ECO:0000256" key="6">
    <source>
        <dbReference type="PROSITE-ProRule" id="PRU00094"/>
    </source>
</evidence>
<dbReference type="Gene3D" id="3.30.50.10">
    <property type="entry name" value="Erythroid Transcription Factor GATA-1, subunit A"/>
    <property type="match status" value="1"/>
</dbReference>
<dbReference type="InterPro" id="IPR051140">
    <property type="entry name" value="GATA_TF"/>
</dbReference>
<dbReference type="GO" id="GO:0043565">
    <property type="term" value="F:sequence-specific DNA binding"/>
    <property type="evidence" value="ECO:0007669"/>
    <property type="project" value="InterPro"/>
</dbReference>
<feature type="compositionally biased region" description="Basic and acidic residues" evidence="7">
    <location>
        <begin position="29"/>
        <end position="40"/>
    </location>
</feature>
<dbReference type="InterPro" id="IPR013088">
    <property type="entry name" value="Znf_NHR/GATA"/>
</dbReference>
<dbReference type="GO" id="GO:0030154">
    <property type="term" value="P:cell differentiation"/>
    <property type="evidence" value="ECO:0007669"/>
    <property type="project" value="TreeGrafter"/>
</dbReference>
<sequence>MRMESLESAALSIENLLDFPSDIDEEEEQQQHDNDDDINKKNLSLSLLTNNQPINSAELTISDSDAHLRPFPGLEEELEWLDGNAFPEIDTFLSVKPNCNNVSKDQSPVSVLGNSNSSLRHPVQARSKRRRRRRSSFADLPGQQWWFSYEPKIKKKNVGPTRMSTTSSSGRRCLHCLSEKTPQWRAGPLGPKTLCNACGVRYKSGRLLPEYRPANSPTFSGELHSNSHRKILDMRRQKYKEPFLPTSDQGVVGFCFV</sequence>
<feature type="compositionally biased region" description="Basic residues" evidence="7">
    <location>
        <begin position="126"/>
        <end position="135"/>
    </location>
</feature>
<feature type="region of interest" description="Disordered" evidence="7">
    <location>
        <begin position="104"/>
        <end position="137"/>
    </location>
</feature>
<dbReference type="PANTHER" id="PTHR45658:SF42">
    <property type="entry name" value="GATA TRANSCRIPTION FACTOR 1"/>
    <property type="match status" value="1"/>
</dbReference>
<evidence type="ECO:0000256" key="7">
    <source>
        <dbReference type="SAM" id="MobiDB-lite"/>
    </source>
</evidence>
<keyword evidence="2" id="KW-0479">Metal-binding</keyword>
<dbReference type="PANTHER" id="PTHR45658">
    <property type="entry name" value="GATA TRANSCRIPTION FACTOR"/>
    <property type="match status" value="1"/>
</dbReference>
<evidence type="ECO:0000256" key="5">
    <source>
        <dbReference type="ARBA" id="ARBA00023159"/>
    </source>
</evidence>
<dbReference type="Proteomes" id="UP000554482">
    <property type="component" value="Unassembled WGS sequence"/>
</dbReference>
<dbReference type="OrthoDB" id="2162994at2759"/>
<accession>A0A7J6VHF8</accession>
<comment type="caution">
    <text evidence="9">The sequence shown here is derived from an EMBL/GenBank/DDBJ whole genome shotgun (WGS) entry which is preliminary data.</text>
</comment>
<evidence type="ECO:0000313" key="10">
    <source>
        <dbReference type="Proteomes" id="UP000554482"/>
    </source>
</evidence>
<dbReference type="SUPFAM" id="SSF57716">
    <property type="entry name" value="Glucocorticoid receptor-like (DNA-binding domain)"/>
    <property type="match status" value="1"/>
</dbReference>
<dbReference type="PROSITE" id="PS50114">
    <property type="entry name" value="GATA_ZN_FINGER_2"/>
    <property type="match status" value="1"/>
</dbReference>
<dbReference type="AlphaFoldDB" id="A0A7J6VHF8"/>
<dbReference type="GO" id="GO:0008270">
    <property type="term" value="F:zinc ion binding"/>
    <property type="evidence" value="ECO:0007669"/>
    <property type="project" value="UniProtKB-KW"/>
</dbReference>
<gene>
    <name evidence="9" type="ORF">FRX31_026758</name>
</gene>
<dbReference type="Pfam" id="PF00320">
    <property type="entry name" value="GATA"/>
    <property type="match status" value="1"/>
</dbReference>
<keyword evidence="3 6" id="KW-0863">Zinc-finger</keyword>
<protein>
    <submittedName>
        <fullName evidence="9">Gata transcription factor</fullName>
    </submittedName>
</protein>
<dbReference type="GO" id="GO:0005634">
    <property type="term" value="C:nucleus"/>
    <property type="evidence" value="ECO:0007669"/>
    <property type="project" value="TreeGrafter"/>
</dbReference>
<evidence type="ECO:0000256" key="4">
    <source>
        <dbReference type="ARBA" id="ARBA00022833"/>
    </source>
</evidence>
<keyword evidence="5" id="KW-0010">Activator</keyword>
<evidence type="ECO:0000256" key="2">
    <source>
        <dbReference type="ARBA" id="ARBA00022723"/>
    </source>
</evidence>
<dbReference type="CDD" id="cd00202">
    <property type="entry name" value="ZnF_GATA"/>
    <property type="match status" value="1"/>
</dbReference>
<keyword evidence="10" id="KW-1185">Reference proteome</keyword>
<dbReference type="GO" id="GO:0006355">
    <property type="term" value="P:regulation of DNA-templated transcription"/>
    <property type="evidence" value="ECO:0007669"/>
    <property type="project" value="InterPro"/>
</dbReference>
<keyword evidence="4" id="KW-0862">Zinc</keyword>
<dbReference type="SMART" id="SM00401">
    <property type="entry name" value="ZnF_GATA"/>
    <property type="match status" value="1"/>
</dbReference>
<feature type="compositionally biased region" description="Polar residues" evidence="7">
    <location>
        <begin position="104"/>
        <end position="119"/>
    </location>
</feature>
<reference evidence="9 10" key="1">
    <citation type="submission" date="2020-06" db="EMBL/GenBank/DDBJ databases">
        <title>Transcriptomic and genomic resources for Thalictrum thalictroides and T. hernandezii: Facilitating candidate gene discovery in an emerging model plant lineage.</title>
        <authorList>
            <person name="Arias T."/>
            <person name="Riano-Pachon D.M."/>
            <person name="Di Stilio V.S."/>
        </authorList>
    </citation>
    <scope>NUCLEOTIDE SEQUENCE [LARGE SCALE GENOMIC DNA]</scope>
    <source>
        <strain evidence="10">cv. WT478/WT964</strain>
        <tissue evidence="9">Leaves</tissue>
    </source>
</reference>
<dbReference type="FunFam" id="3.30.50.10:FF:000018">
    <property type="entry name" value="GATA transcription factor"/>
    <property type="match status" value="1"/>
</dbReference>
<feature type="region of interest" description="Disordered" evidence="7">
    <location>
        <begin position="17"/>
        <end position="40"/>
    </location>
</feature>
<feature type="domain" description="GATA-type" evidence="8">
    <location>
        <begin position="167"/>
        <end position="203"/>
    </location>
</feature>
<comment type="similarity">
    <text evidence="1">Belongs to the type IV zinc-finger family. Class A subfamily.</text>
</comment>
<organism evidence="9 10">
    <name type="scientific">Thalictrum thalictroides</name>
    <name type="common">Rue-anemone</name>
    <name type="synonym">Anemone thalictroides</name>
    <dbReference type="NCBI Taxonomy" id="46969"/>
    <lineage>
        <taxon>Eukaryota</taxon>
        <taxon>Viridiplantae</taxon>
        <taxon>Streptophyta</taxon>
        <taxon>Embryophyta</taxon>
        <taxon>Tracheophyta</taxon>
        <taxon>Spermatophyta</taxon>
        <taxon>Magnoliopsida</taxon>
        <taxon>Ranunculales</taxon>
        <taxon>Ranunculaceae</taxon>
        <taxon>Thalictroideae</taxon>
        <taxon>Thalictrum</taxon>
    </lineage>
</organism>
<evidence type="ECO:0000259" key="8">
    <source>
        <dbReference type="PROSITE" id="PS50114"/>
    </source>
</evidence>
<dbReference type="EMBL" id="JABWDY010033117">
    <property type="protein sequence ID" value="KAF5183655.1"/>
    <property type="molecule type" value="Genomic_DNA"/>
</dbReference>
<dbReference type="PROSITE" id="PS00344">
    <property type="entry name" value="GATA_ZN_FINGER_1"/>
    <property type="match status" value="1"/>
</dbReference>
<evidence type="ECO:0000256" key="1">
    <source>
        <dbReference type="ARBA" id="ARBA00005694"/>
    </source>
</evidence>